<proteinExistence type="predicted"/>
<gene>
    <name evidence="2" type="primary">jg27964</name>
    <name evidence="2" type="ORF">PAEG_LOCUS21576</name>
</gene>
<dbReference type="EMBL" id="CAKXAJ010025962">
    <property type="protein sequence ID" value="CAH2247487.1"/>
    <property type="molecule type" value="Genomic_DNA"/>
</dbReference>
<dbReference type="PANTHER" id="PTHR46591">
    <property type="entry name" value="ZINC FINGER FYVE DOMAIN-CONTAINING PROTEIN 26"/>
    <property type="match status" value="1"/>
</dbReference>
<dbReference type="GO" id="GO:0000281">
    <property type="term" value="P:mitotic cytokinesis"/>
    <property type="evidence" value="ECO:0007669"/>
    <property type="project" value="InterPro"/>
</dbReference>
<dbReference type="Pfam" id="PF25569">
    <property type="entry name" value="TPR_ZFYVE26"/>
    <property type="match status" value="1"/>
</dbReference>
<dbReference type="GO" id="GO:0030496">
    <property type="term" value="C:midbody"/>
    <property type="evidence" value="ECO:0007669"/>
    <property type="project" value="TreeGrafter"/>
</dbReference>
<keyword evidence="3" id="KW-1185">Reference proteome</keyword>
<dbReference type="GO" id="GO:0005813">
    <property type="term" value="C:centrosome"/>
    <property type="evidence" value="ECO:0007669"/>
    <property type="project" value="TreeGrafter"/>
</dbReference>
<dbReference type="InterPro" id="IPR057946">
    <property type="entry name" value="TPR_ZFYVE26"/>
</dbReference>
<reference evidence="2" key="1">
    <citation type="submission" date="2022-03" db="EMBL/GenBank/DDBJ databases">
        <authorList>
            <person name="Lindestad O."/>
        </authorList>
    </citation>
    <scope>NUCLEOTIDE SEQUENCE</scope>
</reference>
<dbReference type="GO" id="GO:0005765">
    <property type="term" value="C:lysosomal membrane"/>
    <property type="evidence" value="ECO:0007669"/>
    <property type="project" value="TreeGrafter"/>
</dbReference>
<dbReference type="PANTHER" id="PTHR46591:SF1">
    <property type="entry name" value="ZINC FINGER FYVE DOMAIN-CONTAINING PROTEIN 26"/>
    <property type="match status" value="1"/>
</dbReference>
<feature type="domain" description="ZFYVE26-like TPR repeats" evidence="1">
    <location>
        <begin position="723"/>
        <end position="850"/>
    </location>
</feature>
<accession>A0A8S4S758</accession>
<organism evidence="2 3">
    <name type="scientific">Pararge aegeria aegeria</name>
    <dbReference type="NCBI Taxonomy" id="348720"/>
    <lineage>
        <taxon>Eukaryota</taxon>
        <taxon>Metazoa</taxon>
        <taxon>Ecdysozoa</taxon>
        <taxon>Arthropoda</taxon>
        <taxon>Hexapoda</taxon>
        <taxon>Insecta</taxon>
        <taxon>Pterygota</taxon>
        <taxon>Neoptera</taxon>
        <taxon>Endopterygota</taxon>
        <taxon>Lepidoptera</taxon>
        <taxon>Glossata</taxon>
        <taxon>Ditrysia</taxon>
        <taxon>Papilionoidea</taxon>
        <taxon>Nymphalidae</taxon>
        <taxon>Satyrinae</taxon>
        <taxon>Satyrini</taxon>
        <taxon>Parargina</taxon>
        <taxon>Pararge</taxon>
    </lineage>
</organism>
<dbReference type="InterPro" id="IPR028730">
    <property type="entry name" value="ZFYVE26"/>
</dbReference>
<evidence type="ECO:0000259" key="1">
    <source>
        <dbReference type="Pfam" id="PF25569"/>
    </source>
</evidence>
<dbReference type="Proteomes" id="UP000838756">
    <property type="component" value="Unassembled WGS sequence"/>
</dbReference>
<evidence type="ECO:0000313" key="2">
    <source>
        <dbReference type="EMBL" id="CAH2247487.1"/>
    </source>
</evidence>
<name>A0A8S4S758_9NEOP</name>
<dbReference type="GO" id="GO:0032266">
    <property type="term" value="F:phosphatidylinositol-3-phosphate binding"/>
    <property type="evidence" value="ECO:0007669"/>
    <property type="project" value="InterPro"/>
</dbReference>
<sequence length="857" mass="95786">MNKKTNSEYDNLMLSSNSDSAGSGNTCMDWCLSTNAKKNEAVRAEFSYEFTPNVTLCLSIMKMHTFSLDYPRFLLDRSDEVARELANGGDSRLLVRARRSLLLAAAELYSRAPSEKSGGMRVAETGAAHATRCLAHADAMATLVKHQAHHLVPHQGAHPSQIVRSLLEAEKWELALEIATKSGLPRNSVLAAWGKACLKAGCFKEARRKFALCFKNTHVCVDVDELEYGKEASEFNFVNRRLNNMRSSERSISTSSATSEGRGRTNVPLLNEIICMLEDMNYPVNQQLLDKAETIKSTNERLSTMNTSKKKIQLTEPALNIMHMLASVKKIKQGDYSDFQQKATIQPKKTLAQELLRRGNHNEVKVDLSSKKLDPFFYRECIYYLSNYGSHVANIMFYMKHSNLREVIRYCYDNMVEKETFTESVYMECLKKNKVNDLLKSMSDMDSSLEMWSEYIMHICRTLEVGKKLDALYALQCGTGQHARASASCALLYSRPIPPGNPPFAVLLARQHHLTAALHHLNQCVPVTNNVFNILFLSQEYIMHICRTLEVGKKLDALYALQCGTGQHARASASCALLYSRPIPPGNPPFAVLLARQHHLTAALHHLNQCVPVTNKMSDPKSIQFHLDKVTIDNLMTTMSRQMELAKYLAACEANGRLTEKVINDVIPAQGGRKDDGDLRPLTLFGSNTDKIRIVALVLASGPSIESGLDLAFKIVGEHKLDSMNIYIHVAKYLVNADRFMEVKTLAKCIRASNETAANLMSDQVLEAGTAAVVARCEARGQLHDEQAELLINDITSHAIKISCYLVCRNVSSAYILAAKHERTNDLRKVLHEAERLGNDQVRNACLKRLTSKNVLV</sequence>
<dbReference type="OrthoDB" id="1936617at2759"/>
<protein>
    <submittedName>
        <fullName evidence="2">Jg27964 protein</fullName>
    </submittedName>
</protein>
<comment type="caution">
    <text evidence="2">The sequence shown here is derived from an EMBL/GenBank/DDBJ whole genome shotgun (WGS) entry which is preliminary data.</text>
</comment>
<dbReference type="GO" id="GO:0000724">
    <property type="term" value="P:double-strand break repair via homologous recombination"/>
    <property type="evidence" value="ECO:0007669"/>
    <property type="project" value="InterPro"/>
</dbReference>
<dbReference type="GO" id="GO:0032465">
    <property type="term" value="P:regulation of cytokinesis"/>
    <property type="evidence" value="ECO:0007669"/>
    <property type="project" value="TreeGrafter"/>
</dbReference>
<evidence type="ECO:0000313" key="3">
    <source>
        <dbReference type="Proteomes" id="UP000838756"/>
    </source>
</evidence>
<dbReference type="AlphaFoldDB" id="A0A8S4S758"/>